<dbReference type="Proteomes" id="UP000006281">
    <property type="component" value="Chromosome"/>
</dbReference>
<evidence type="ECO:0000313" key="3">
    <source>
        <dbReference type="EMBL" id="CCH28079.1"/>
    </source>
</evidence>
<dbReference type="Pfam" id="PF13559">
    <property type="entry name" value="DUF4129"/>
    <property type="match status" value="1"/>
</dbReference>
<keyword evidence="1" id="KW-0812">Transmembrane</keyword>
<keyword evidence="1" id="KW-0472">Membrane</keyword>
<accession>K0JTF3</accession>
<dbReference type="HOGENOM" id="CLU_093434_0_0_11"/>
<dbReference type="AlphaFoldDB" id="K0JTF3"/>
<organism evidence="3 4">
    <name type="scientific">Saccharothrix espanaensis (strain ATCC 51144 / DSM 44229 / JCM 9112 / NBRC 15066 / NRRL 15764)</name>
    <dbReference type="NCBI Taxonomy" id="1179773"/>
    <lineage>
        <taxon>Bacteria</taxon>
        <taxon>Bacillati</taxon>
        <taxon>Actinomycetota</taxon>
        <taxon>Actinomycetes</taxon>
        <taxon>Pseudonocardiales</taxon>
        <taxon>Pseudonocardiaceae</taxon>
        <taxon>Saccharothrix</taxon>
    </lineage>
</organism>
<dbReference type="EMBL" id="HE804045">
    <property type="protein sequence ID" value="CCH28079.1"/>
    <property type="molecule type" value="Genomic_DNA"/>
</dbReference>
<reference evidence="3 4" key="1">
    <citation type="journal article" date="2012" name="BMC Genomics">
        <title>Complete genome sequence of Saccharothrix espanaensis DSM 44229T and comparison to the other completely sequenced Pseudonocardiaceae.</title>
        <authorList>
            <person name="Strobel T."/>
            <person name="Al-Dilaimi A."/>
            <person name="Blom J."/>
            <person name="Gessner A."/>
            <person name="Kalinowski J."/>
            <person name="Luzhetska M."/>
            <person name="Puhler A."/>
            <person name="Szczepanowski R."/>
            <person name="Bechthold A."/>
            <person name="Ruckert C."/>
        </authorList>
    </citation>
    <scope>NUCLEOTIDE SEQUENCE [LARGE SCALE GENOMIC DNA]</scope>
    <source>
        <strain evidence="4">ATCC 51144 / DSM 44229 / JCM 9112 / NBRC 15066 / NRRL 15764</strain>
    </source>
</reference>
<gene>
    <name evidence="3" type="ordered locus">BN6_07500</name>
</gene>
<feature type="domain" description="Protein-glutamine gamma-glutamyltransferase-like C-terminal" evidence="2">
    <location>
        <begin position="146"/>
        <end position="214"/>
    </location>
</feature>
<protein>
    <submittedName>
        <fullName evidence="3">Putative secreted protein</fullName>
    </submittedName>
</protein>
<evidence type="ECO:0000313" key="4">
    <source>
        <dbReference type="Proteomes" id="UP000006281"/>
    </source>
</evidence>
<dbReference type="STRING" id="1179773.BN6_07500"/>
<dbReference type="InterPro" id="IPR025403">
    <property type="entry name" value="TgpA-like_C"/>
</dbReference>
<dbReference type="PATRIC" id="fig|1179773.3.peg.755"/>
<keyword evidence="4" id="KW-1185">Reference proteome</keyword>
<proteinExistence type="predicted"/>
<sequence length="224" mass="23452">MHHAVMNPRLALALLVGAALVVVAIAANGTSPVPYADTRPADAEATTLAPARPQSDLNDVAASEAGGSLIAVFLVLTVAALIVVVGLLASVRLSLRRRRGVGQAVETADAGAESAPDILVRGAREALRELRTRTGGPPRDAVVLSWMRLEQAAADSGVARAPHETPTEFTGALLTRHRVDEAAAGRLRTVYQRARFGTAEVTDADARAAEDALERIVHDLGDPR</sequence>
<dbReference type="KEGG" id="sesp:BN6_07500"/>
<dbReference type="eggNOG" id="ENOG50331S3">
    <property type="taxonomic scope" value="Bacteria"/>
</dbReference>
<name>K0JTF3_SACES</name>
<evidence type="ECO:0000256" key="1">
    <source>
        <dbReference type="SAM" id="Phobius"/>
    </source>
</evidence>
<keyword evidence="1" id="KW-1133">Transmembrane helix</keyword>
<evidence type="ECO:0000259" key="2">
    <source>
        <dbReference type="Pfam" id="PF13559"/>
    </source>
</evidence>
<feature type="transmembrane region" description="Helical" evidence="1">
    <location>
        <begin position="65"/>
        <end position="89"/>
    </location>
</feature>